<keyword evidence="23" id="KW-1185">Reference proteome</keyword>
<evidence type="ECO:0000313" key="23">
    <source>
        <dbReference type="Proteomes" id="UP000824469"/>
    </source>
</evidence>
<dbReference type="PROSITE" id="PS00107">
    <property type="entry name" value="PROTEIN_KINASE_ATP"/>
    <property type="match status" value="1"/>
</dbReference>
<keyword evidence="8 20" id="KW-0732">Signal</keyword>
<feature type="domain" description="Protein kinase" evidence="21">
    <location>
        <begin position="304"/>
        <end position="571"/>
    </location>
</feature>
<dbReference type="Pfam" id="PF07714">
    <property type="entry name" value="PK_Tyr_Ser-Thr"/>
    <property type="match status" value="1"/>
</dbReference>
<proteinExistence type="predicted"/>
<dbReference type="InterPro" id="IPR043891">
    <property type="entry name" value="SPARK"/>
</dbReference>
<dbReference type="SMART" id="SM00220">
    <property type="entry name" value="S_TKc"/>
    <property type="match status" value="1"/>
</dbReference>
<comment type="catalytic activity">
    <reaction evidence="17">
        <text>L-seryl-[protein] + ATP = O-phospho-L-seryl-[protein] + ADP + H(+)</text>
        <dbReference type="Rhea" id="RHEA:17989"/>
        <dbReference type="Rhea" id="RHEA-COMP:9863"/>
        <dbReference type="Rhea" id="RHEA-COMP:11604"/>
        <dbReference type="ChEBI" id="CHEBI:15378"/>
        <dbReference type="ChEBI" id="CHEBI:29999"/>
        <dbReference type="ChEBI" id="CHEBI:30616"/>
        <dbReference type="ChEBI" id="CHEBI:83421"/>
        <dbReference type="ChEBI" id="CHEBI:456216"/>
        <dbReference type="EC" id="2.7.11.1"/>
    </reaction>
</comment>
<comment type="catalytic activity">
    <reaction evidence="16">
        <text>L-threonyl-[protein] + ATP = O-phospho-L-threonyl-[protein] + ADP + H(+)</text>
        <dbReference type="Rhea" id="RHEA:46608"/>
        <dbReference type="Rhea" id="RHEA-COMP:11060"/>
        <dbReference type="Rhea" id="RHEA-COMP:11605"/>
        <dbReference type="ChEBI" id="CHEBI:15378"/>
        <dbReference type="ChEBI" id="CHEBI:30013"/>
        <dbReference type="ChEBI" id="CHEBI:30616"/>
        <dbReference type="ChEBI" id="CHEBI:61977"/>
        <dbReference type="ChEBI" id="CHEBI:456216"/>
        <dbReference type="EC" id="2.7.11.1"/>
    </reaction>
</comment>
<dbReference type="PANTHER" id="PTHR47989:SF62">
    <property type="entry name" value="OS05G0423500 PROTEIN"/>
    <property type="match status" value="1"/>
</dbReference>
<protein>
    <recommendedName>
        <fullName evidence="3">non-specific serine/threonine protein kinase</fullName>
        <ecNumber evidence="3">2.7.11.1</ecNumber>
    </recommendedName>
</protein>
<dbReference type="InterPro" id="IPR000719">
    <property type="entry name" value="Prot_kinase_dom"/>
</dbReference>
<evidence type="ECO:0000256" key="9">
    <source>
        <dbReference type="ARBA" id="ARBA00022741"/>
    </source>
</evidence>
<keyword evidence="15" id="KW-0325">Glycoprotein</keyword>
<evidence type="ECO:0000256" key="14">
    <source>
        <dbReference type="ARBA" id="ARBA00023170"/>
    </source>
</evidence>
<reference evidence="22 23" key="1">
    <citation type="journal article" date="2021" name="Nat. Plants">
        <title>The Taxus genome provides insights into paclitaxel biosynthesis.</title>
        <authorList>
            <person name="Xiong X."/>
            <person name="Gou J."/>
            <person name="Liao Q."/>
            <person name="Li Y."/>
            <person name="Zhou Q."/>
            <person name="Bi G."/>
            <person name="Li C."/>
            <person name="Du R."/>
            <person name="Wang X."/>
            <person name="Sun T."/>
            <person name="Guo L."/>
            <person name="Liang H."/>
            <person name="Lu P."/>
            <person name="Wu Y."/>
            <person name="Zhang Z."/>
            <person name="Ro D.K."/>
            <person name="Shang Y."/>
            <person name="Huang S."/>
            <person name="Yan J."/>
        </authorList>
    </citation>
    <scope>NUCLEOTIDE SEQUENCE [LARGE SCALE GENOMIC DNA]</scope>
    <source>
        <strain evidence="22">Ta-2019</strain>
    </source>
</reference>
<evidence type="ECO:0000256" key="17">
    <source>
        <dbReference type="ARBA" id="ARBA00048679"/>
    </source>
</evidence>
<name>A0AA38FR65_TAXCH</name>
<evidence type="ECO:0000256" key="5">
    <source>
        <dbReference type="ARBA" id="ARBA00022527"/>
    </source>
</evidence>
<keyword evidence="10" id="KW-0418">Kinase</keyword>
<dbReference type="PROSITE" id="PS00108">
    <property type="entry name" value="PROTEIN_KINASE_ST"/>
    <property type="match status" value="1"/>
</dbReference>
<evidence type="ECO:0000256" key="19">
    <source>
        <dbReference type="SAM" id="Phobius"/>
    </source>
</evidence>
<dbReference type="Gene3D" id="3.30.200.20">
    <property type="entry name" value="Phosphorylase Kinase, domain 1"/>
    <property type="match status" value="1"/>
</dbReference>
<dbReference type="GO" id="GO:0005524">
    <property type="term" value="F:ATP binding"/>
    <property type="evidence" value="ECO:0007669"/>
    <property type="project" value="UniProtKB-UniRule"/>
</dbReference>
<keyword evidence="11 18" id="KW-0067">ATP-binding</keyword>
<dbReference type="Proteomes" id="UP000824469">
    <property type="component" value="Unassembled WGS sequence"/>
</dbReference>
<feature type="transmembrane region" description="Helical" evidence="19">
    <location>
        <begin position="234"/>
        <end position="259"/>
    </location>
</feature>
<evidence type="ECO:0000256" key="8">
    <source>
        <dbReference type="ARBA" id="ARBA00022729"/>
    </source>
</evidence>
<evidence type="ECO:0000256" key="20">
    <source>
        <dbReference type="SAM" id="SignalP"/>
    </source>
</evidence>
<keyword evidence="4" id="KW-1003">Cell membrane</keyword>
<dbReference type="CDD" id="cd14066">
    <property type="entry name" value="STKc_IRAK"/>
    <property type="match status" value="1"/>
</dbReference>
<dbReference type="GO" id="GO:0004674">
    <property type="term" value="F:protein serine/threonine kinase activity"/>
    <property type="evidence" value="ECO:0007669"/>
    <property type="project" value="UniProtKB-KW"/>
</dbReference>
<dbReference type="Pfam" id="PF19160">
    <property type="entry name" value="SPARK"/>
    <property type="match status" value="1"/>
</dbReference>
<dbReference type="InterPro" id="IPR017441">
    <property type="entry name" value="Protein_kinase_ATP_BS"/>
</dbReference>
<evidence type="ECO:0000256" key="10">
    <source>
        <dbReference type="ARBA" id="ARBA00022777"/>
    </source>
</evidence>
<keyword evidence="9 18" id="KW-0547">Nucleotide-binding</keyword>
<evidence type="ECO:0000256" key="13">
    <source>
        <dbReference type="ARBA" id="ARBA00023136"/>
    </source>
</evidence>
<evidence type="ECO:0000256" key="4">
    <source>
        <dbReference type="ARBA" id="ARBA00022475"/>
    </source>
</evidence>
<evidence type="ECO:0000256" key="16">
    <source>
        <dbReference type="ARBA" id="ARBA00047899"/>
    </source>
</evidence>
<dbReference type="SUPFAM" id="SSF56112">
    <property type="entry name" value="Protein kinase-like (PK-like)"/>
    <property type="match status" value="1"/>
</dbReference>
<evidence type="ECO:0000256" key="7">
    <source>
        <dbReference type="ARBA" id="ARBA00022692"/>
    </source>
</evidence>
<evidence type="ECO:0000313" key="22">
    <source>
        <dbReference type="EMBL" id="KAH9308048.1"/>
    </source>
</evidence>
<evidence type="ECO:0000256" key="1">
    <source>
        <dbReference type="ARBA" id="ARBA00004162"/>
    </source>
</evidence>
<feature type="binding site" evidence="18">
    <location>
        <position position="332"/>
    </location>
    <ligand>
        <name>ATP</name>
        <dbReference type="ChEBI" id="CHEBI:30616"/>
    </ligand>
</feature>
<evidence type="ECO:0000256" key="12">
    <source>
        <dbReference type="ARBA" id="ARBA00022989"/>
    </source>
</evidence>
<dbReference type="InterPro" id="IPR011009">
    <property type="entry name" value="Kinase-like_dom_sf"/>
</dbReference>
<feature type="chain" id="PRO_5041216157" description="non-specific serine/threonine protein kinase" evidence="20">
    <location>
        <begin position="34"/>
        <end position="629"/>
    </location>
</feature>
<dbReference type="PANTHER" id="PTHR47989">
    <property type="entry name" value="OS01G0750732 PROTEIN"/>
    <property type="match status" value="1"/>
</dbReference>
<keyword evidence="14" id="KW-0675">Receptor</keyword>
<dbReference type="EMBL" id="JAHRHJ020000007">
    <property type="protein sequence ID" value="KAH9308048.1"/>
    <property type="molecule type" value="Genomic_DNA"/>
</dbReference>
<organism evidence="22 23">
    <name type="scientific">Taxus chinensis</name>
    <name type="common">Chinese yew</name>
    <name type="synonym">Taxus wallichiana var. chinensis</name>
    <dbReference type="NCBI Taxonomy" id="29808"/>
    <lineage>
        <taxon>Eukaryota</taxon>
        <taxon>Viridiplantae</taxon>
        <taxon>Streptophyta</taxon>
        <taxon>Embryophyta</taxon>
        <taxon>Tracheophyta</taxon>
        <taxon>Spermatophyta</taxon>
        <taxon>Pinopsida</taxon>
        <taxon>Pinidae</taxon>
        <taxon>Conifers II</taxon>
        <taxon>Cupressales</taxon>
        <taxon>Taxaceae</taxon>
        <taxon>Taxus</taxon>
    </lineage>
</organism>
<keyword evidence="13 19" id="KW-0472">Membrane</keyword>
<dbReference type="EC" id="2.7.11.1" evidence="3"/>
<evidence type="ECO:0000256" key="11">
    <source>
        <dbReference type="ARBA" id="ARBA00022840"/>
    </source>
</evidence>
<dbReference type="FunFam" id="1.10.510.10:FF:000287">
    <property type="entry name" value="probable LRR receptor-like serine/threonine-protein kinase RKF3"/>
    <property type="match status" value="1"/>
</dbReference>
<sequence length="629" mass="69240">MLSGGVYRFRSSSAMKMTAIMAGLLLCLATVTAQCPINLDYVRKWPWNTSYCRSIQNADQRENCRTTLRTVFGVGLAQYLRDNSIFELPDNASAIACVAAFQQQLISLGLPSDLTQNSFYNTTDFVSSPSLCAGIQTKQDWIDKVGVTSLDTACRGDLSVDSACNACFDSGQVVQAQITGTIKNITAETSLKCYYFICLYAAGVVNEFGPKNRGAASCILRVPFLHKSGSRRRALLFGFGGAAAGFFLLSSLGVCYFMWARRKGSAHHRSFVKLNRSSLEGAVEPNTGAVWFSIQKIRDATRNFSADNVIGQGGFGTVFRGTLPSGKPVAVKRIKDGSAEGDSDFINEVEIIDRIRHRNLVVLRGFGVSSDDTEGRQRFLIYDYMANGSLDEHIFAGGRNQSSRAPLMWEQRKNIAIGTAKGLRYLHEGVQPAIYHRDIKATNILLDDDMNACVADFGLAKMTTLGESQLTTRIAGTHGYLAPEYALYGQLTDRSDVYSFGVVLLEIMSGRKALDNSVEHAADYLITDWAWKLVKADKCFQVIDSRIRENGPRDLMERFVLVGILCAHVMVAFRPSMGEVLKMLEGDLQVPKIPERPLPLANQGSLTDNYASFIDSISHPSFSSTVMLR</sequence>
<evidence type="ECO:0000256" key="3">
    <source>
        <dbReference type="ARBA" id="ARBA00012513"/>
    </source>
</evidence>
<evidence type="ECO:0000259" key="21">
    <source>
        <dbReference type="PROSITE" id="PS50011"/>
    </source>
</evidence>
<evidence type="ECO:0000256" key="15">
    <source>
        <dbReference type="ARBA" id="ARBA00023180"/>
    </source>
</evidence>
<dbReference type="InterPro" id="IPR001245">
    <property type="entry name" value="Ser-Thr/Tyr_kinase_cat_dom"/>
</dbReference>
<comment type="caution">
    <text evidence="22">The sequence shown here is derived from an EMBL/GenBank/DDBJ whole genome shotgun (WGS) entry which is preliminary data.</text>
</comment>
<keyword evidence="7 19" id="KW-0812">Transmembrane</keyword>
<comment type="subcellular location">
    <subcellularLocation>
        <location evidence="1">Cell membrane</location>
        <topology evidence="1">Single-pass membrane protein</topology>
    </subcellularLocation>
    <subcellularLocation>
        <location evidence="2">Membrane</location>
        <topology evidence="2">Single-pass type I membrane protein</topology>
    </subcellularLocation>
</comment>
<dbReference type="AlphaFoldDB" id="A0AA38FR65"/>
<evidence type="ECO:0000256" key="6">
    <source>
        <dbReference type="ARBA" id="ARBA00022679"/>
    </source>
</evidence>
<keyword evidence="12 19" id="KW-1133">Transmembrane helix</keyword>
<dbReference type="PROSITE" id="PS50011">
    <property type="entry name" value="PROTEIN_KINASE_DOM"/>
    <property type="match status" value="1"/>
</dbReference>
<gene>
    <name evidence="22" type="ORF">KI387_035959</name>
</gene>
<feature type="signal peptide" evidence="20">
    <location>
        <begin position="1"/>
        <end position="33"/>
    </location>
</feature>
<evidence type="ECO:0000256" key="18">
    <source>
        <dbReference type="PROSITE-ProRule" id="PRU10141"/>
    </source>
</evidence>
<accession>A0AA38FR65</accession>
<keyword evidence="5" id="KW-0723">Serine/threonine-protein kinase</keyword>
<dbReference type="Gene3D" id="1.10.510.10">
    <property type="entry name" value="Transferase(Phosphotransferase) domain 1"/>
    <property type="match status" value="1"/>
</dbReference>
<dbReference type="GO" id="GO:0005886">
    <property type="term" value="C:plasma membrane"/>
    <property type="evidence" value="ECO:0007669"/>
    <property type="project" value="UniProtKB-SubCell"/>
</dbReference>
<dbReference type="OMA" id="KQLTWPQ"/>
<dbReference type="FunFam" id="3.30.200.20:FF:000542">
    <property type="entry name" value="Receptor-like serine/threonine-protein kinase At4g25390"/>
    <property type="match status" value="1"/>
</dbReference>
<evidence type="ECO:0000256" key="2">
    <source>
        <dbReference type="ARBA" id="ARBA00004479"/>
    </source>
</evidence>
<keyword evidence="6" id="KW-0808">Transferase</keyword>
<dbReference type="InterPro" id="IPR008271">
    <property type="entry name" value="Ser/Thr_kinase_AS"/>
</dbReference>